<sequence>MRNMSAILLFFLALAPGAFAQANPTAQCRVAISAAERELNLPVGLLQAIARVESGRRNPETGEVGPWPWVINAEGQGRFFPDKQAAIAAVRELQGRGVRIIDVGCMQVNLHHHASAFPSLEDAFDPTINARYAARFLNTLYERSGSWETAAGHYHSQTPERAEGYRARVLAAWTGEQQRSPDPPAPAPAMLSNRAEQVQVMPAAQPGRGRGLDAYRANPVVAIRPTPPAVAVATTAARPPGPIFMTNRAAGPLIAGSMGPRGGLFTR</sequence>
<evidence type="ECO:0000256" key="2">
    <source>
        <dbReference type="SAM" id="SignalP"/>
    </source>
</evidence>
<reference evidence="4 5" key="1">
    <citation type="submission" date="2019-01" db="EMBL/GenBank/DDBJ databases">
        <authorList>
            <person name="Chen W.-M."/>
        </authorList>
    </citation>
    <scope>NUCLEOTIDE SEQUENCE [LARGE SCALE GENOMIC DNA]</scope>
    <source>
        <strain evidence="4 5">CCP-6</strain>
    </source>
</reference>
<feature type="signal peptide" evidence="2">
    <location>
        <begin position="1"/>
        <end position="20"/>
    </location>
</feature>
<name>A0A437MIU6_9PROT</name>
<feature type="domain" description="Transglycosylase SLT" evidence="3">
    <location>
        <begin position="32"/>
        <end position="155"/>
    </location>
</feature>
<dbReference type="SUPFAM" id="SSF53955">
    <property type="entry name" value="Lysozyme-like"/>
    <property type="match status" value="1"/>
</dbReference>
<evidence type="ECO:0000256" key="1">
    <source>
        <dbReference type="ARBA" id="ARBA00009387"/>
    </source>
</evidence>
<dbReference type="InterPro" id="IPR008258">
    <property type="entry name" value="Transglycosylase_SLT_dom_1"/>
</dbReference>
<protein>
    <submittedName>
        <fullName evidence="4">Lytic transglycosylase domain-containing protein</fullName>
    </submittedName>
</protein>
<comment type="caution">
    <text evidence="4">The sequence shown here is derived from an EMBL/GenBank/DDBJ whole genome shotgun (WGS) entry which is preliminary data.</text>
</comment>
<feature type="chain" id="PRO_5019493049" evidence="2">
    <location>
        <begin position="21"/>
        <end position="267"/>
    </location>
</feature>
<keyword evidence="2" id="KW-0732">Signal</keyword>
<evidence type="ECO:0000259" key="3">
    <source>
        <dbReference type="Pfam" id="PF01464"/>
    </source>
</evidence>
<gene>
    <name evidence="4" type="ORF">EOD42_07120</name>
</gene>
<dbReference type="RefSeq" id="WP_127786816.1">
    <property type="nucleotide sequence ID" value="NZ_SACL01000002.1"/>
</dbReference>
<dbReference type="Proteomes" id="UP000282957">
    <property type="component" value="Unassembled WGS sequence"/>
</dbReference>
<organism evidence="4 5">
    <name type="scientific">Rhodovarius crocodyli</name>
    <dbReference type="NCBI Taxonomy" id="1979269"/>
    <lineage>
        <taxon>Bacteria</taxon>
        <taxon>Pseudomonadati</taxon>
        <taxon>Pseudomonadota</taxon>
        <taxon>Alphaproteobacteria</taxon>
        <taxon>Acetobacterales</taxon>
        <taxon>Roseomonadaceae</taxon>
        <taxon>Rhodovarius</taxon>
    </lineage>
</organism>
<evidence type="ECO:0000313" key="4">
    <source>
        <dbReference type="EMBL" id="RVT97588.1"/>
    </source>
</evidence>
<dbReference type="EMBL" id="SACL01000002">
    <property type="protein sequence ID" value="RVT97588.1"/>
    <property type="molecule type" value="Genomic_DNA"/>
</dbReference>
<proteinExistence type="inferred from homology"/>
<keyword evidence="5" id="KW-1185">Reference proteome</keyword>
<dbReference type="InterPro" id="IPR023346">
    <property type="entry name" value="Lysozyme-like_dom_sf"/>
</dbReference>
<accession>A0A437MIU6</accession>
<dbReference type="Gene3D" id="1.10.530.10">
    <property type="match status" value="1"/>
</dbReference>
<dbReference type="OrthoDB" id="5945995at2"/>
<evidence type="ECO:0000313" key="5">
    <source>
        <dbReference type="Proteomes" id="UP000282957"/>
    </source>
</evidence>
<dbReference type="CDD" id="cd13400">
    <property type="entry name" value="LT_IagB-like"/>
    <property type="match status" value="1"/>
</dbReference>
<dbReference type="AlphaFoldDB" id="A0A437MIU6"/>
<dbReference type="Pfam" id="PF01464">
    <property type="entry name" value="SLT"/>
    <property type="match status" value="1"/>
</dbReference>
<comment type="similarity">
    <text evidence="1">Belongs to the virb1 family.</text>
</comment>